<name>A0ABM3RP86_SPIOL</name>
<reference evidence="3" key="1">
    <citation type="journal article" date="2021" name="Nat. Commun.">
        <title>Genomic analyses provide insights into spinach domestication and the genetic basis of agronomic traits.</title>
        <authorList>
            <person name="Cai X."/>
            <person name="Sun X."/>
            <person name="Xu C."/>
            <person name="Sun H."/>
            <person name="Wang X."/>
            <person name="Ge C."/>
            <person name="Zhang Z."/>
            <person name="Wang Q."/>
            <person name="Fei Z."/>
            <person name="Jiao C."/>
            <person name="Wang Q."/>
        </authorList>
    </citation>
    <scope>NUCLEOTIDE SEQUENCE [LARGE SCALE GENOMIC DNA]</scope>
    <source>
        <strain evidence="3">cv. Varoflay</strain>
    </source>
</reference>
<reference evidence="4" key="2">
    <citation type="submission" date="2025-08" db="UniProtKB">
        <authorList>
            <consortium name="RefSeq"/>
        </authorList>
    </citation>
    <scope>IDENTIFICATION</scope>
    <source>
        <tissue evidence="4">Leaf</tissue>
    </source>
</reference>
<gene>
    <name evidence="4" type="primary">LOC130471373</name>
</gene>
<evidence type="ECO:0000313" key="4">
    <source>
        <dbReference type="RefSeq" id="XP_056697421.1"/>
    </source>
</evidence>
<protein>
    <submittedName>
        <fullName evidence="4">Uncharacterized mitochondrial protein AtMg00810-like</fullName>
    </submittedName>
</protein>
<evidence type="ECO:0000313" key="3">
    <source>
        <dbReference type="Proteomes" id="UP000813463"/>
    </source>
</evidence>
<accession>A0ABM3RP86</accession>
<feature type="region of interest" description="Disordered" evidence="1">
    <location>
        <begin position="418"/>
        <end position="439"/>
    </location>
</feature>
<evidence type="ECO:0000259" key="2">
    <source>
        <dbReference type="Pfam" id="PF07727"/>
    </source>
</evidence>
<proteinExistence type="predicted"/>
<dbReference type="RefSeq" id="XP_056697421.1">
    <property type="nucleotide sequence ID" value="XM_056841443.1"/>
</dbReference>
<dbReference type="PANTHER" id="PTHR11439">
    <property type="entry name" value="GAG-POL-RELATED RETROTRANSPOSON"/>
    <property type="match status" value="1"/>
</dbReference>
<dbReference type="InterPro" id="IPR013103">
    <property type="entry name" value="RVT_2"/>
</dbReference>
<dbReference type="CDD" id="cd09272">
    <property type="entry name" value="RNase_HI_RT_Ty1"/>
    <property type="match status" value="1"/>
</dbReference>
<keyword evidence="3" id="KW-1185">Reference proteome</keyword>
<organism evidence="3 4">
    <name type="scientific">Spinacia oleracea</name>
    <name type="common">Spinach</name>
    <dbReference type="NCBI Taxonomy" id="3562"/>
    <lineage>
        <taxon>Eukaryota</taxon>
        <taxon>Viridiplantae</taxon>
        <taxon>Streptophyta</taxon>
        <taxon>Embryophyta</taxon>
        <taxon>Tracheophyta</taxon>
        <taxon>Spermatophyta</taxon>
        <taxon>Magnoliopsida</taxon>
        <taxon>eudicotyledons</taxon>
        <taxon>Gunneridae</taxon>
        <taxon>Pentapetalae</taxon>
        <taxon>Caryophyllales</taxon>
        <taxon>Chenopodiaceae</taxon>
        <taxon>Chenopodioideae</taxon>
        <taxon>Anserineae</taxon>
        <taxon>Spinacia</taxon>
    </lineage>
</organism>
<feature type="domain" description="Reverse transcriptase Ty1/copia-type" evidence="2">
    <location>
        <begin position="2"/>
        <end position="179"/>
    </location>
</feature>
<dbReference type="Proteomes" id="UP000813463">
    <property type="component" value="Chromosome 4"/>
</dbReference>
<dbReference type="PANTHER" id="PTHR11439:SF498">
    <property type="entry name" value="DNAK FAMILY PROTEIN"/>
    <property type="match status" value="1"/>
</dbReference>
<sequence length="439" mass="49427">MSTVRCLISLAASRNWKLFQLDINNAFLHGTLDEEVYMKVPEGVTAPPGFVCKLNKSLYGLKQASRQWVARLHQELKSQGFHQSKNDYSLFIKNTSSDITVVAVYVDDIIITGSNESVITDLKNHLHHTFSIKDLGVLNFFLGIEVSHTSEGYILTQKKYTKELLQDCELDISKPAVTPFPLNLKLSNEGEDYPNAELYRCYVGKLNFLTHTRPDISFAVQTLSQFMHSPKYQHIDALSHTLRYINSTAGQGILLKATDKLTLQAFSDSDWAACPTTRRSVTGYVLLLGNSPISWKSKKQSTISKSSSEAEYRAMSHAAGEVTWIIRLLEELGVTDLKPVVLHCDNQSAIHIATNPIFHERTKHIEVDCHFTRDKVLDGLLQLSYLPTQNQLADLFTKVLPGAQHRNLSSKLAIHQHNNNSNNHINALKSKQASRRFPN</sequence>
<dbReference type="InterPro" id="IPR043502">
    <property type="entry name" value="DNA/RNA_pol_sf"/>
</dbReference>
<dbReference type="SUPFAM" id="SSF56672">
    <property type="entry name" value="DNA/RNA polymerases"/>
    <property type="match status" value="1"/>
</dbReference>
<dbReference type="Pfam" id="PF07727">
    <property type="entry name" value="RVT_2"/>
    <property type="match status" value="1"/>
</dbReference>
<evidence type="ECO:0000256" key="1">
    <source>
        <dbReference type="SAM" id="MobiDB-lite"/>
    </source>
</evidence>
<dbReference type="GeneID" id="130471373"/>